<keyword evidence="10" id="KW-1185">Reference proteome</keyword>
<evidence type="ECO:0000313" key="9">
    <source>
        <dbReference type="EMBL" id="KXZ54640.1"/>
    </source>
</evidence>
<feature type="compositionally biased region" description="Low complexity" evidence="7">
    <location>
        <begin position="47"/>
        <end position="62"/>
    </location>
</feature>
<dbReference type="PANTHER" id="PTHR43390:SF1">
    <property type="entry name" value="CHLOROPLAST PROCESSING PEPTIDASE"/>
    <property type="match status" value="1"/>
</dbReference>
<dbReference type="Proteomes" id="UP000075714">
    <property type="component" value="Unassembled WGS sequence"/>
</dbReference>
<dbReference type="EC" id="3.4.21.89" evidence="3"/>
<accession>A0A150GZ75</accession>
<dbReference type="InterPro" id="IPR019533">
    <property type="entry name" value="Peptidase_S26"/>
</dbReference>
<evidence type="ECO:0000313" key="10">
    <source>
        <dbReference type="Proteomes" id="UP000075714"/>
    </source>
</evidence>
<dbReference type="OrthoDB" id="308440at2759"/>
<evidence type="ECO:0000256" key="3">
    <source>
        <dbReference type="ARBA" id="ARBA00013208"/>
    </source>
</evidence>
<gene>
    <name evidence="9" type="ORF">GPECTOR_4g706</name>
</gene>
<dbReference type="InterPro" id="IPR000223">
    <property type="entry name" value="Pept_S26A_signal_pept_1"/>
</dbReference>
<evidence type="ECO:0000256" key="1">
    <source>
        <dbReference type="ARBA" id="ARBA00000677"/>
    </source>
</evidence>
<sequence>MHSLTRLAPRAPACIGTWRQCQANSIRLSGVTAAHPQAGHARVAALRSTSSDTDAPTSTSEAAAPAALADRANGNGHVPLAAAADASSDGRSSSGRNASSSSSSSGSNSSSGSSGASGASDPGSEYVSAFGMKISKDDLLTIALAVAISYGIRTFVAEPRFIPSLSMYPTFDVGDRLIAEKVTYRFIRDPVPGDVIIFHPPREISPEPSIFGDDNVYIKRVVAVEGDVIEVREGRTYVNGVARTEPFIAERPLYEMPKLLVPPGDVFVMGDNRNNSYDSHLWGPLPKENIVGRAVAKYWPPWKIGGLEDYTGTAAATRGSAPAS</sequence>
<dbReference type="SUPFAM" id="SSF51306">
    <property type="entry name" value="LexA/Signal peptidase"/>
    <property type="match status" value="1"/>
</dbReference>
<proteinExistence type="inferred from homology"/>
<protein>
    <recommendedName>
        <fullName evidence="3">signal peptidase I</fullName>
        <ecNumber evidence="3">3.4.21.89</ecNumber>
    </recommendedName>
</protein>
<organism evidence="9 10">
    <name type="scientific">Gonium pectorale</name>
    <name type="common">Green alga</name>
    <dbReference type="NCBI Taxonomy" id="33097"/>
    <lineage>
        <taxon>Eukaryota</taxon>
        <taxon>Viridiplantae</taxon>
        <taxon>Chlorophyta</taxon>
        <taxon>core chlorophytes</taxon>
        <taxon>Chlorophyceae</taxon>
        <taxon>CS clade</taxon>
        <taxon>Chlamydomonadales</taxon>
        <taxon>Volvocaceae</taxon>
        <taxon>Gonium</taxon>
    </lineage>
</organism>
<reference evidence="10" key="1">
    <citation type="journal article" date="2016" name="Nat. Commun.">
        <title>The Gonium pectorale genome demonstrates co-option of cell cycle regulation during the evolution of multicellularity.</title>
        <authorList>
            <person name="Hanschen E.R."/>
            <person name="Marriage T.N."/>
            <person name="Ferris P.J."/>
            <person name="Hamaji T."/>
            <person name="Toyoda A."/>
            <person name="Fujiyama A."/>
            <person name="Neme R."/>
            <person name="Noguchi H."/>
            <person name="Minakuchi Y."/>
            <person name="Suzuki M."/>
            <person name="Kawai-Toyooka H."/>
            <person name="Smith D.R."/>
            <person name="Sparks H."/>
            <person name="Anderson J."/>
            <person name="Bakaric R."/>
            <person name="Luria V."/>
            <person name="Karger A."/>
            <person name="Kirschner M.W."/>
            <person name="Durand P.M."/>
            <person name="Michod R.E."/>
            <person name="Nozaki H."/>
            <person name="Olson B.J."/>
        </authorList>
    </citation>
    <scope>NUCLEOTIDE SEQUENCE [LARGE SCALE GENOMIC DNA]</scope>
    <source>
        <strain evidence="10">NIES-2863</strain>
    </source>
</reference>
<dbReference type="GO" id="GO:0009003">
    <property type="term" value="F:signal peptidase activity"/>
    <property type="evidence" value="ECO:0007669"/>
    <property type="project" value="UniProtKB-EC"/>
</dbReference>
<comment type="similarity">
    <text evidence="2">Belongs to the peptidase S26 family.</text>
</comment>
<dbReference type="PRINTS" id="PR00727">
    <property type="entry name" value="LEADERPTASE"/>
</dbReference>
<evidence type="ECO:0000259" key="8">
    <source>
        <dbReference type="Pfam" id="PF10502"/>
    </source>
</evidence>
<evidence type="ECO:0000256" key="6">
    <source>
        <dbReference type="PIRSR" id="PIRSR600223-1"/>
    </source>
</evidence>
<name>A0A150GZ75_GONPE</name>
<evidence type="ECO:0000256" key="5">
    <source>
        <dbReference type="ARBA" id="ARBA00022801"/>
    </source>
</evidence>
<dbReference type="NCBIfam" id="TIGR02227">
    <property type="entry name" value="sigpep_I_bact"/>
    <property type="match status" value="1"/>
</dbReference>
<feature type="active site" evidence="6">
    <location>
        <position position="166"/>
    </location>
</feature>
<evidence type="ECO:0000256" key="2">
    <source>
        <dbReference type="ARBA" id="ARBA00009370"/>
    </source>
</evidence>
<dbReference type="InterPro" id="IPR036286">
    <property type="entry name" value="LexA/Signal_pep-like_sf"/>
</dbReference>
<dbReference type="PANTHER" id="PTHR43390">
    <property type="entry name" value="SIGNAL PEPTIDASE I"/>
    <property type="match status" value="1"/>
</dbReference>
<dbReference type="InterPro" id="IPR019756">
    <property type="entry name" value="Pept_S26A_signal_pept_1_Ser-AS"/>
</dbReference>
<dbReference type="PROSITE" id="PS00501">
    <property type="entry name" value="SPASE_I_1"/>
    <property type="match status" value="1"/>
</dbReference>
<dbReference type="PROSITE" id="PS00761">
    <property type="entry name" value="SPASE_I_3"/>
    <property type="match status" value="1"/>
</dbReference>
<evidence type="ECO:0000256" key="7">
    <source>
        <dbReference type="SAM" id="MobiDB-lite"/>
    </source>
</evidence>
<dbReference type="GO" id="GO:0010027">
    <property type="term" value="P:thylakoid membrane organization"/>
    <property type="evidence" value="ECO:0007669"/>
    <property type="project" value="TreeGrafter"/>
</dbReference>
<dbReference type="GO" id="GO:0006465">
    <property type="term" value="P:signal peptide processing"/>
    <property type="evidence" value="ECO:0007669"/>
    <property type="project" value="InterPro"/>
</dbReference>
<dbReference type="Gene3D" id="2.10.109.10">
    <property type="entry name" value="Umud Fragment, subunit A"/>
    <property type="match status" value="1"/>
</dbReference>
<keyword evidence="4" id="KW-0645">Protease</keyword>
<evidence type="ECO:0000256" key="4">
    <source>
        <dbReference type="ARBA" id="ARBA00022670"/>
    </source>
</evidence>
<dbReference type="STRING" id="33097.A0A150GZ75"/>
<feature type="region of interest" description="Disordered" evidence="7">
    <location>
        <begin position="42"/>
        <end position="62"/>
    </location>
</feature>
<dbReference type="CDD" id="cd06530">
    <property type="entry name" value="S26_SPase_I"/>
    <property type="match status" value="1"/>
</dbReference>
<dbReference type="InterPro" id="IPR019758">
    <property type="entry name" value="Pept_S26A_signal_pept_1_CS"/>
</dbReference>
<dbReference type="Pfam" id="PF10502">
    <property type="entry name" value="Peptidase_S26"/>
    <property type="match status" value="1"/>
</dbReference>
<feature type="domain" description="Peptidase S26" evidence="8">
    <location>
        <begin position="139"/>
        <end position="299"/>
    </location>
</feature>
<feature type="active site" evidence="6">
    <location>
        <position position="219"/>
    </location>
</feature>
<dbReference type="GO" id="GO:0009535">
    <property type="term" value="C:chloroplast thylakoid membrane"/>
    <property type="evidence" value="ECO:0007669"/>
    <property type="project" value="TreeGrafter"/>
</dbReference>
<keyword evidence="5" id="KW-0378">Hydrolase</keyword>
<comment type="caution">
    <text evidence="9">The sequence shown here is derived from an EMBL/GenBank/DDBJ whole genome shotgun (WGS) entry which is preliminary data.</text>
</comment>
<dbReference type="AlphaFoldDB" id="A0A150GZ75"/>
<comment type="catalytic activity">
    <reaction evidence="1">
        <text>Cleavage of hydrophobic, N-terminal signal or leader sequences from secreted and periplasmic proteins.</text>
        <dbReference type="EC" id="3.4.21.89"/>
    </reaction>
</comment>
<dbReference type="GO" id="GO:0004252">
    <property type="term" value="F:serine-type endopeptidase activity"/>
    <property type="evidence" value="ECO:0007669"/>
    <property type="project" value="InterPro"/>
</dbReference>
<dbReference type="EMBL" id="LSYV01000005">
    <property type="protein sequence ID" value="KXZ54640.1"/>
    <property type="molecule type" value="Genomic_DNA"/>
</dbReference>
<feature type="region of interest" description="Disordered" evidence="7">
    <location>
        <begin position="83"/>
        <end position="120"/>
    </location>
</feature>